<organism evidence="2 3">
    <name type="scientific">Vibrio vulnificus (strain YJ016)</name>
    <dbReference type="NCBI Taxonomy" id="196600"/>
    <lineage>
        <taxon>Bacteria</taxon>
        <taxon>Pseudomonadati</taxon>
        <taxon>Pseudomonadota</taxon>
        <taxon>Gammaproteobacteria</taxon>
        <taxon>Vibrionales</taxon>
        <taxon>Vibrionaceae</taxon>
        <taxon>Vibrio</taxon>
    </lineage>
</organism>
<dbReference type="PATRIC" id="fig|196600.6.peg.181"/>
<dbReference type="eggNOG" id="ENOG5031NCK">
    <property type="taxonomic scope" value="Bacteria"/>
</dbReference>
<dbReference type="RefSeq" id="WP_011149140.1">
    <property type="nucleotide sequence ID" value="NC_005139.1"/>
</dbReference>
<name>Q7MQ75_VIBVY</name>
<evidence type="ECO:0000313" key="3">
    <source>
        <dbReference type="Proteomes" id="UP000002675"/>
    </source>
</evidence>
<dbReference type="HOGENOM" id="CLU_1508835_0_0_6"/>
<dbReference type="AlphaFoldDB" id="Q7MQ75"/>
<sequence>MTDETGLSPTERQLRDALARLVAKRPIHRELKQKLKANKLKITVSSVEKEAGLSNGVVKPERYPKLKEDILSAEAARKYGPVKDVSDEDIHRHPLYIKAKNDLDKAKAEIKMIKAELTSKNSKLESYKERIKEQAVRMHQMNVAMWGQIPDEKKYVELMIDVQDMGMNSNVLDFKTREKLD</sequence>
<reference evidence="2 3" key="1">
    <citation type="journal article" date="2003" name="Genome Res.">
        <title>Comparative genome analysis of Vibrio vulnificus, a marine pathogen.</title>
        <authorList>
            <person name="Chen C.Y."/>
            <person name="Wu K.M."/>
            <person name="Chang Y.C."/>
            <person name="Chang C.H."/>
            <person name="Tsai H.C."/>
            <person name="Liao T.L."/>
            <person name="Liu Y.M."/>
            <person name="Chen H.J."/>
            <person name="Shen A.B."/>
            <person name="Li J.C."/>
            <person name="Su T.L."/>
            <person name="Shao C.P."/>
            <person name="Lee C.T."/>
            <person name="Hor L.I."/>
            <person name="Tsai S.F."/>
        </authorList>
    </citation>
    <scope>NUCLEOTIDE SEQUENCE [LARGE SCALE GENOMIC DNA]</scope>
    <source>
        <strain evidence="2 3">YJ016</strain>
    </source>
</reference>
<protein>
    <submittedName>
        <fullName evidence="2">Uncharacterized protein</fullName>
    </submittedName>
</protein>
<accession>Q7MQ75</accession>
<proteinExistence type="predicted"/>
<feature type="coiled-coil region" evidence="1">
    <location>
        <begin position="96"/>
        <end position="134"/>
    </location>
</feature>
<keyword evidence="1" id="KW-0175">Coiled coil</keyword>
<dbReference type="STRING" id="672.VV93_v1c01200"/>
<dbReference type="KEGG" id="vvy:VV0133"/>
<dbReference type="EMBL" id="BA000037">
    <property type="protein sequence ID" value="BAC92897.1"/>
    <property type="molecule type" value="Genomic_DNA"/>
</dbReference>
<dbReference type="Proteomes" id="UP000002675">
    <property type="component" value="Chromosome I"/>
</dbReference>
<evidence type="ECO:0000313" key="2">
    <source>
        <dbReference type="EMBL" id="BAC92897.1"/>
    </source>
</evidence>
<evidence type="ECO:0000256" key="1">
    <source>
        <dbReference type="SAM" id="Coils"/>
    </source>
</evidence>
<gene>
    <name evidence="2" type="ordered locus">VV0133</name>
</gene>